<comment type="caution">
    <text evidence="2">The sequence shown here is derived from an EMBL/GenBank/DDBJ whole genome shotgun (WGS) entry which is preliminary data.</text>
</comment>
<dbReference type="PATRIC" id="fig|29422.6.peg.402"/>
<sequence>MSKINLIKHSFFNKSPNKLDEFSFKESDFNLNQLNAEFSSLYQLYISNKHYLKKDNEIILYTQSLCDLLIRYYQCDYVQANLQDLQKKKKEIEKFIAEISSEEKVDSSAESSLLLDRIENNIMEYAASLTSSAQVRQYVSKLITNRTYWNYSRTLANSIIICLQDSGFLEIIEEINEKMGHHYRPHDFMKLLEKPQPILRVLSFTLYAVRIMINLLTIIKHVIHAAMSEELSSKKILLQEIEKRIFLMANDIAWGTVNLLSNYNEFFHISAWVVAQLNLIFLAFDLALFIVHWSYELNQYNNIVQQLTLQKNTLNSLFELAVINRQLDILNDEWEAQCAYYKINIVAANLFVITFGATLLVSGPLAFACLAAMSMFSNALYNTSEEYKKYKQANIAVQREIANSKIVDDEHHRQLLQELNRECSQANIFFWKSLAFNAGATALIITATAISWPIACLLAVSYIAYRLNDTYQKNTQAENSKRVTHDIYRLFSDKPVVSSSALVNQPLLCSTLCN</sequence>
<evidence type="ECO:0000313" key="3">
    <source>
        <dbReference type="Proteomes" id="UP000054742"/>
    </source>
</evidence>
<keyword evidence="1" id="KW-0812">Transmembrane</keyword>
<proteinExistence type="predicted"/>
<evidence type="ECO:0000313" key="2">
    <source>
        <dbReference type="EMBL" id="KTC86443.1"/>
    </source>
</evidence>
<evidence type="ECO:0000256" key="1">
    <source>
        <dbReference type="SAM" id="Phobius"/>
    </source>
</evidence>
<feature type="transmembrane region" description="Helical" evidence="1">
    <location>
        <begin position="350"/>
        <end position="376"/>
    </location>
</feature>
<accession>A0A0W0SSU9</accession>
<dbReference type="OrthoDB" id="5651293at2"/>
<feature type="transmembrane region" description="Helical" evidence="1">
    <location>
        <begin position="440"/>
        <end position="465"/>
    </location>
</feature>
<dbReference type="RefSeq" id="WP_058440495.1">
    <property type="nucleotide sequence ID" value="NZ_CAAAHU010000015.1"/>
</dbReference>
<name>A0A0W0SSU9_9GAMM</name>
<organism evidence="2 3">
    <name type="scientific">Legionella brunensis</name>
    <dbReference type="NCBI Taxonomy" id="29422"/>
    <lineage>
        <taxon>Bacteria</taxon>
        <taxon>Pseudomonadati</taxon>
        <taxon>Pseudomonadota</taxon>
        <taxon>Gammaproteobacteria</taxon>
        <taxon>Legionellales</taxon>
        <taxon>Legionellaceae</taxon>
        <taxon>Legionella</taxon>
    </lineage>
</organism>
<gene>
    <name evidence="2" type="ORF">Lbru_0384</name>
</gene>
<dbReference type="Proteomes" id="UP000054742">
    <property type="component" value="Unassembled WGS sequence"/>
</dbReference>
<dbReference type="AlphaFoldDB" id="A0A0W0SSU9"/>
<dbReference type="EMBL" id="LNXV01000004">
    <property type="protein sequence ID" value="KTC86443.1"/>
    <property type="molecule type" value="Genomic_DNA"/>
</dbReference>
<keyword evidence="1" id="KW-1133">Transmembrane helix</keyword>
<keyword evidence="3" id="KW-1185">Reference proteome</keyword>
<feature type="transmembrane region" description="Helical" evidence="1">
    <location>
        <begin position="198"/>
        <end position="219"/>
    </location>
</feature>
<reference evidence="2 3" key="1">
    <citation type="submission" date="2015-11" db="EMBL/GenBank/DDBJ databases">
        <title>Genomic analysis of 38 Legionella species identifies large and diverse effector repertoires.</title>
        <authorList>
            <person name="Burstein D."/>
            <person name="Amaro F."/>
            <person name="Zusman T."/>
            <person name="Lifshitz Z."/>
            <person name="Cohen O."/>
            <person name="Gilbert J.A."/>
            <person name="Pupko T."/>
            <person name="Shuman H.A."/>
            <person name="Segal G."/>
        </authorList>
    </citation>
    <scope>NUCLEOTIDE SEQUENCE [LARGE SCALE GENOMIC DNA]</scope>
    <source>
        <strain evidence="2 3">ATCC 43878</strain>
    </source>
</reference>
<feature type="transmembrane region" description="Helical" evidence="1">
    <location>
        <begin position="269"/>
        <end position="291"/>
    </location>
</feature>
<protein>
    <submittedName>
        <fullName evidence="2">Coiled-coil protein</fullName>
    </submittedName>
</protein>
<keyword evidence="1" id="KW-0472">Membrane</keyword>